<comment type="caution">
    <text evidence="2">The sequence shown here is derived from an EMBL/GenBank/DDBJ whole genome shotgun (WGS) entry which is preliminary data.</text>
</comment>
<evidence type="ECO:0000313" key="2">
    <source>
        <dbReference type="EMBL" id="KAF6762129.1"/>
    </source>
</evidence>
<feature type="region of interest" description="Disordered" evidence="1">
    <location>
        <begin position="1"/>
        <end position="87"/>
    </location>
</feature>
<dbReference type="AlphaFoldDB" id="A0A8H6IBN0"/>
<gene>
    <name evidence="2" type="ORF">DFP72DRAFT_878063</name>
</gene>
<dbReference type="OrthoDB" id="3358904at2759"/>
<protein>
    <submittedName>
        <fullName evidence="2">Uncharacterized protein</fullName>
    </submittedName>
</protein>
<evidence type="ECO:0000313" key="3">
    <source>
        <dbReference type="Proteomes" id="UP000521943"/>
    </source>
</evidence>
<sequence>MKKNALAKKQEPVPPPSASAPAPTPSQPSDSDSPCKKRKRGEEQAQSTSTSRSSTSPTPSTSSQQAKSAAPIDSTPPSQPPPGSSIDQDLIRQSLRLASSFLLTDSSMNPETGLETWSIGLGRLIDIILSLHRTNALEVETMREAASTLRECWTAGGNFPGLEDSRKRIREDGQKLKNLLDDKQQIYKGERI</sequence>
<reference evidence="2 3" key="1">
    <citation type="submission" date="2020-07" db="EMBL/GenBank/DDBJ databases">
        <title>Comparative genomics of pyrophilous fungi reveals a link between fire events and developmental genes.</title>
        <authorList>
            <consortium name="DOE Joint Genome Institute"/>
            <person name="Steindorff A.S."/>
            <person name="Carver A."/>
            <person name="Calhoun S."/>
            <person name="Stillman K."/>
            <person name="Liu H."/>
            <person name="Lipzen A."/>
            <person name="Pangilinan J."/>
            <person name="Labutti K."/>
            <person name="Bruns T.D."/>
            <person name="Grigoriev I.V."/>
        </authorList>
    </citation>
    <scope>NUCLEOTIDE SEQUENCE [LARGE SCALE GENOMIC DNA]</scope>
    <source>
        <strain evidence="2 3">CBS 144469</strain>
    </source>
</reference>
<name>A0A8H6IBN0_9AGAR</name>
<accession>A0A8H6IBN0</accession>
<keyword evidence="3" id="KW-1185">Reference proteome</keyword>
<evidence type="ECO:0000256" key="1">
    <source>
        <dbReference type="SAM" id="MobiDB-lite"/>
    </source>
</evidence>
<organism evidence="2 3">
    <name type="scientific">Ephemerocybe angulata</name>
    <dbReference type="NCBI Taxonomy" id="980116"/>
    <lineage>
        <taxon>Eukaryota</taxon>
        <taxon>Fungi</taxon>
        <taxon>Dikarya</taxon>
        <taxon>Basidiomycota</taxon>
        <taxon>Agaricomycotina</taxon>
        <taxon>Agaricomycetes</taxon>
        <taxon>Agaricomycetidae</taxon>
        <taxon>Agaricales</taxon>
        <taxon>Agaricineae</taxon>
        <taxon>Psathyrellaceae</taxon>
        <taxon>Ephemerocybe</taxon>
    </lineage>
</organism>
<proteinExistence type="predicted"/>
<dbReference type="EMBL" id="JACGCI010000008">
    <property type="protein sequence ID" value="KAF6762129.1"/>
    <property type="molecule type" value="Genomic_DNA"/>
</dbReference>
<feature type="compositionally biased region" description="Low complexity" evidence="1">
    <location>
        <begin position="44"/>
        <end position="76"/>
    </location>
</feature>
<feature type="compositionally biased region" description="Pro residues" evidence="1">
    <location>
        <begin position="12"/>
        <end position="26"/>
    </location>
</feature>
<dbReference type="Proteomes" id="UP000521943">
    <property type="component" value="Unassembled WGS sequence"/>
</dbReference>